<dbReference type="Pfam" id="PF00563">
    <property type="entry name" value="EAL"/>
    <property type="match status" value="1"/>
</dbReference>
<dbReference type="PANTHER" id="PTHR33121">
    <property type="entry name" value="CYCLIC DI-GMP PHOSPHODIESTERASE PDEF"/>
    <property type="match status" value="1"/>
</dbReference>
<dbReference type="PROSITE" id="PS50883">
    <property type="entry name" value="EAL"/>
    <property type="match status" value="1"/>
</dbReference>
<organism evidence="2 3">
    <name type="scientific">Brucella haematophila</name>
    <dbReference type="NCBI Taxonomy" id="419474"/>
    <lineage>
        <taxon>Bacteria</taxon>
        <taxon>Pseudomonadati</taxon>
        <taxon>Pseudomonadota</taxon>
        <taxon>Alphaproteobacteria</taxon>
        <taxon>Hyphomicrobiales</taxon>
        <taxon>Brucellaceae</taxon>
        <taxon>Brucella/Ochrobactrum group</taxon>
        <taxon>Brucella</taxon>
    </lineage>
</organism>
<evidence type="ECO:0000313" key="3">
    <source>
        <dbReference type="Proteomes" id="UP000704467"/>
    </source>
</evidence>
<dbReference type="Gene3D" id="3.20.20.450">
    <property type="entry name" value="EAL domain"/>
    <property type="match status" value="1"/>
</dbReference>
<evidence type="ECO:0000313" key="2">
    <source>
        <dbReference type="EMBL" id="NKC03133.1"/>
    </source>
</evidence>
<dbReference type="Proteomes" id="UP000704467">
    <property type="component" value="Unassembled WGS sequence"/>
</dbReference>
<feature type="domain" description="EAL" evidence="1">
    <location>
        <begin position="1"/>
        <end position="66"/>
    </location>
</feature>
<protein>
    <submittedName>
        <fullName evidence="2">EAL domain-containing protein</fullName>
    </submittedName>
</protein>
<keyword evidence="3" id="KW-1185">Reference proteome</keyword>
<comment type="caution">
    <text evidence="2">The sequence shown here is derived from an EMBL/GenBank/DDBJ whole genome shotgun (WGS) entry which is preliminary data.</text>
</comment>
<dbReference type="SUPFAM" id="SSF141868">
    <property type="entry name" value="EAL domain-like"/>
    <property type="match status" value="1"/>
</dbReference>
<sequence length="66" mass="7312">MGGEKIETADPRKRSSLDDFGTGYSSLANLARFPFDIIKIDHSFVKGDQPRRGTRMIKEQLEAAAA</sequence>
<dbReference type="EMBL" id="JAAVLN010000001">
    <property type="protein sequence ID" value="NKC03133.1"/>
    <property type="molecule type" value="Genomic_DNA"/>
</dbReference>
<proteinExistence type="predicted"/>
<evidence type="ECO:0000259" key="1">
    <source>
        <dbReference type="PROSITE" id="PS50883"/>
    </source>
</evidence>
<accession>A0ABX1DJJ0</accession>
<dbReference type="InterPro" id="IPR035919">
    <property type="entry name" value="EAL_sf"/>
</dbReference>
<gene>
    <name evidence="2" type="ORF">HED55_06565</name>
</gene>
<name>A0ABX1DJJ0_9HYPH</name>
<dbReference type="InterPro" id="IPR050706">
    <property type="entry name" value="Cyclic-di-GMP_PDE-like"/>
</dbReference>
<dbReference type="InterPro" id="IPR001633">
    <property type="entry name" value="EAL_dom"/>
</dbReference>
<reference evidence="2 3" key="1">
    <citation type="submission" date="2020-03" db="EMBL/GenBank/DDBJ databases">
        <title>Whole genome sequencing of clinical and environmental type strains of Ochrobactrum.</title>
        <authorList>
            <person name="Dharne M."/>
        </authorList>
    </citation>
    <scope>NUCLEOTIDE SEQUENCE [LARGE SCALE GENOMIC DNA]</scope>
    <source>
        <strain evidence="2 3">CIP 109452</strain>
    </source>
</reference>
<dbReference type="PANTHER" id="PTHR33121:SF70">
    <property type="entry name" value="SIGNALING PROTEIN YKOW"/>
    <property type="match status" value="1"/>
</dbReference>